<dbReference type="InterPro" id="IPR000620">
    <property type="entry name" value="EamA_dom"/>
</dbReference>
<evidence type="ECO:0000256" key="3">
    <source>
        <dbReference type="SAM" id="Phobius"/>
    </source>
</evidence>
<feature type="transmembrane region" description="Helical" evidence="3">
    <location>
        <begin position="146"/>
        <end position="169"/>
    </location>
</feature>
<feature type="transmembrane region" description="Helical" evidence="3">
    <location>
        <begin position="213"/>
        <end position="233"/>
    </location>
</feature>
<feature type="transmembrane region" description="Helical" evidence="3">
    <location>
        <begin position="181"/>
        <end position="201"/>
    </location>
</feature>
<evidence type="ECO:0000259" key="4">
    <source>
        <dbReference type="Pfam" id="PF00892"/>
    </source>
</evidence>
<feature type="transmembrane region" description="Helical" evidence="3">
    <location>
        <begin position="66"/>
        <end position="84"/>
    </location>
</feature>
<feature type="transmembrane region" description="Helical" evidence="3">
    <location>
        <begin position="37"/>
        <end position="54"/>
    </location>
</feature>
<accession>A0A561D5F6</accession>
<dbReference type="AlphaFoldDB" id="A0A561D5F6"/>
<evidence type="ECO:0000256" key="1">
    <source>
        <dbReference type="ARBA" id="ARBA00004127"/>
    </source>
</evidence>
<comment type="subcellular location">
    <subcellularLocation>
        <location evidence="1">Endomembrane system</location>
        <topology evidence="1">Multi-pass membrane protein</topology>
    </subcellularLocation>
</comment>
<organism evidence="5 6">
    <name type="scientific">Neobacillus bataviensis</name>
    <dbReference type="NCBI Taxonomy" id="220685"/>
    <lineage>
        <taxon>Bacteria</taxon>
        <taxon>Bacillati</taxon>
        <taxon>Bacillota</taxon>
        <taxon>Bacilli</taxon>
        <taxon>Bacillales</taxon>
        <taxon>Bacillaceae</taxon>
        <taxon>Neobacillus</taxon>
    </lineage>
</organism>
<dbReference type="Proteomes" id="UP000319671">
    <property type="component" value="Unassembled WGS sequence"/>
</dbReference>
<dbReference type="GO" id="GO:0016020">
    <property type="term" value="C:membrane"/>
    <property type="evidence" value="ECO:0007669"/>
    <property type="project" value="InterPro"/>
</dbReference>
<comment type="caution">
    <text evidence="5">The sequence shown here is derived from an EMBL/GenBank/DDBJ whole genome shotgun (WGS) entry which is preliminary data.</text>
</comment>
<evidence type="ECO:0000313" key="6">
    <source>
        <dbReference type="Proteomes" id="UP000319671"/>
    </source>
</evidence>
<feature type="domain" description="EamA" evidence="4">
    <location>
        <begin position="150"/>
        <end position="284"/>
    </location>
</feature>
<dbReference type="EMBL" id="VIVN01000009">
    <property type="protein sequence ID" value="TWD98651.1"/>
    <property type="molecule type" value="Genomic_DNA"/>
</dbReference>
<feature type="transmembrane region" description="Helical" evidence="3">
    <location>
        <begin position="122"/>
        <end position="140"/>
    </location>
</feature>
<name>A0A561D5F6_9BACI</name>
<evidence type="ECO:0000313" key="5">
    <source>
        <dbReference type="EMBL" id="TWD98651.1"/>
    </source>
</evidence>
<gene>
    <name evidence="5" type="ORF">FB550_109160</name>
</gene>
<dbReference type="PANTHER" id="PTHR12715:SF4">
    <property type="entry name" value="EAMA DOMAIN-CONTAINING PROTEIN"/>
    <property type="match status" value="1"/>
</dbReference>
<protein>
    <submittedName>
        <fullName evidence="5">Threonine/homoserine efflux transporter RhtA</fullName>
    </submittedName>
</protein>
<sequence length="298" mass="32282">MNKKALAMAMITVIIWGSAFAAIRASLQGGYSSGHLVLFRYLIASLSFVIYALLPRVKFQLPTKKDWLRILILGWIGISTYHIGVTFGSQTVSAGTAAMLVASSPIFTTIIAMFVLKERLEVMGWIGLFIGFAGIAIITMGSNDTFTFSSGIILILIAAAATSIFFVLQKPLFDRYKPIELTAYFTWAGTLPFLVFSPGLIDGIQHATLQANLSAIYVGIFPAGIAYVTWAIALSMGNASSVSTILYIEPVFAILVAWFWLQEWPSTLSIVGGIITVSGVLLVNLLGKKKTVGMTINY</sequence>
<dbReference type="InterPro" id="IPR052756">
    <property type="entry name" value="Alkyne_AA_exporter"/>
</dbReference>
<feature type="domain" description="EamA" evidence="4">
    <location>
        <begin position="4"/>
        <end position="139"/>
    </location>
</feature>
<feature type="transmembrane region" description="Helical" evidence="3">
    <location>
        <begin position="267"/>
        <end position="287"/>
    </location>
</feature>
<dbReference type="PANTHER" id="PTHR12715">
    <property type="entry name" value="TRANSPORTER, DRUG/METABOLITE EXPORTER FAMILY"/>
    <property type="match status" value="1"/>
</dbReference>
<keyword evidence="3" id="KW-1133">Transmembrane helix</keyword>
<keyword evidence="3" id="KW-0812">Transmembrane</keyword>
<dbReference type="SUPFAM" id="SSF103481">
    <property type="entry name" value="Multidrug resistance efflux transporter EmrE"/>
    <property type="match status" value="2"/>
</dbReference>
<feature type="transmembrane region" description="Helical" evidence="3">
    <location>
        <begin position="245"/>
        <end position="261"/>
    </location>
</feature>
<dbReference type="InterPro" id="IPR037185">
    <property type="entry name" value="EmrE-like"/>
</dbReference>
<comment type="similarity">
    <text evidence="2">Belongs to the EamA transporter family.</text>
</comment>
<dbReference type="RefSeq" id="WP_144566533.1">
    <property type="nucleotide sequence ID" value="NZ_VIVN01000009.1"/>
</dbReference>
<keyword evidence="6" id="KW-1185">Reference proteome</keyword>
<evidence type="ECO:0000256" key="2">
    <source>
        <dbReference type="ARBA" id="ARBA00007362"/>
    </source>
</evidence>
<dbReference type="Pfam" id="PF00892">
    <property type="entry name" value="EamA"/>
    <property type="match status" value="2"/>
</dbReference>
<feature type="transmembrane region" description="Helical" evidence="3">
    <location>
        <begin position="96"/>
        <end position="115"/>
    </location>
</feature>
<reference evidence="5 6" key="1">
    <citation type="submission" date="2019-06" db="EMBL/GenBank/DDBJ databases">
        <title>Sorghum-associated microbial communities from plants grown in Nebraska, USA.</title>
        <authorList>
            <person name="Schachtman D."/>
        </authorList>
    </citation>
    <scope>NUCLEOTIDE SEQUENCE [LARGE SCALE GENOMIC DNA]</scope>
    <source>
        <strain evidence="5 6">2482</strain>
    </source>
</reference>
<proteinExistence type="inferred from homology"/>
<keyword evidence="3" id="KW-0472">Membrane</keyword>